<dbReference type="Pfam" id="PF00179">
    <property type="entry name" value="UQ_con"/>
    <property type="match status" value="1"/>
</dbReference>
<proteinExistence type="inferred from homology"/>
<evidence type="ECO:0000256" key="2">
    <source>
        <dbReference type="ARBA" id="ARBA00004906"/>
    </source>
</evidence>
<dbReference type="GO" id="GO:0006511">
    <property type="term" value="P:ubiquitin-dependent protein catabolic process"/>
    <property type="evidence" value="ECO:0007669"/>
    <property type="project" value="UniProtKB-ARBA"/>
</dbReference>
<dbReference type="Proteomes" id="UP001497382">
    <property type="component" value="Unassembled WGS sequence"/>
</dbReference>
<dbReference type="GO" id="GO:0061631">
    <property type="term" value="F:ubiquitin conjugating enzyme activity"/>
    <property type="evidence" value="ECO:0007669"/>
    <property type="project" value="UniProtKB-EC"/>
</dbReference>
<evidence type="ECO:0000313" key="12">
    <source>
        <dbReference type="Proteomes" id="UP001497382"/>
    </source>
</evidence>
<gene>
    <name evidence="11" type="ORF">LARSCL_LOCUS22242</name>
</gene>
<evidence type="ECO:0000259" key="10">
    <source>
        <dbReference type="PROSITE" id="PS50127"/>
    </source>
</evidence>
<dbReference type="EC" id="2.3.2.23" evidence="3"/>
<accession>A0AAV2BXM3</accession>
<evidence type="ECO:0000256" key="4">
    <source>
        <dbReference type="ARBA" id="ARBA00022679"/>
    </source>
</evidence>
<feature type="active site" description="Glycyl thioester intermediate" evidence="8">
    <location>
        <position position="85"/>
    </location>
</feature>
<dbReference type="Gene3D" id="3.10.110.10">
    <property type="entry name" value="Ubiquitin Conjugating Enzyme"/>
    <property type="match status" value="1"/>
</dbReference>
<dbReference type="FunFam" id="3.10.110.10:FF:000101">
    <property type="entry name" value="Ubiquitin-conjugating enzyme E2 D2"/>
    <property type="match status" value="1"/>
</dbReference>
<evidence type="ECO:0000256" key="6">
    <source>
        <dbReference type="ARBA" id="ARBA00022786"/>
    </source>
</evidence>
<dbReference type="PROSITE" id="PS00183">
    <property type="entry name" value="UBC_1"/>
    <property type="match status" value="1"/>
</dbReference>
<dbReference type="InterPro" id="IPR016135">
    <property type="entry name" value="UBQ-conjugating_enzyme/RWD"/>
</dbReference>
<keyword evidence="12" id="KW-1185">Reference proteome</keyword>
<protein>
    <recommendedName>
        <fullName evidence="3">E2 ubiquitin-conjugating enzyme</fullName>
        <ecNumber evidence="3">2.3.2.23</ecNumber>
    </recommendedName>
</protein>
<dbReference type="AlphaFoldDB" id="A0AAV2BXM3"/>
<dbReference type="PANTHER" id="PTHR24068">
    <property type="entry name" value="UBIQUITIN-CONJUGATING ENZYME E2"/>
    <property type="match status" value="1"/>
</dbReference>
<dbReference type="SMART" id="SM00212">
    <property type="entry name" value="UBCc"/>
    <property type="match status" value="1"/>
</dbReference>
<evidence type="ECO:0000256" key="7">
    <source>
        <dbReference type="ARBA" id="ARBA00022840"/>
    </source>
</evidence>
<evidence type="ECO:0000256" key="3">
    <source>
        <dbReference type="ARBA" id="ARBA00012486"/>
    </source>
</evidence>
<reference evidence="11 12" key="1">
    <citation type="submission" date="2024-04" db="EMBL/GenBank/DDBJ databases">
        <authorList>
            <person name="Rising A."/>
            <person name="Reimegard J."/>
            <person name="Sonavane S."/>
            <person name="Akerstrom W."/>
            <person name="Nylinder S."/>
            <person name="Hedman E."/>
            <person name="Kallberg Y."/>
        </authorList>
    </citation>
    <scope>NUCLEOTIDE SEQUENCE [LARGE SCALE GENOMIC DNA]</scope>
</reference>
<dbReference type="InterPro" id="IPR023313">
    <property type="entry name" value="UBQ-conjugating_AS"/>
</dbReference>
<keyword evidence="6 9" id="KW-0833">Ubl conjugation pathway</keyword>
<evidence type="ECO:0000313" key="11">
    <source>
        <dbReference type="EMBL" id="CAL1300982.1"/>
    </source>
</evidence>
<feature type="domain" description="UBC core" evidence="10">
    <location>
        <begin position="1"/>
        <end position="147"/>
    </location>
</feature>
<dbReference type="PROSITE" id="PS50127">
    <property type="entry name" value="UBC_2"/>
    <property type="match status" value="1"/>
</dbReference>
<dbReference type="EMBL" id="CAXIEN010000600">
    <property type="protein sequence ID" value="CAL1300982.1"/>
    <property type="molecule type" value="Genomic_DNA"/>
</dbReference>
<evidence type="ECO:0000256" key="1">
    <source>
        <dbReference type="ARBA" id="ARBA00000485"/>
    </source>
</evidence>
<organism evidence="11 12">
    <name type="scientific">Larinioides sclopetarius</name>
    <dbReference type="NCBI Taxonomy" id="280406"/>
    <lineage>
        <taxon>Eukaryota</taxon>
        <taxon>Metazoa</taxon>
        <taxon>Ecdysozoa</taxon>
        <taxon>Arthropoda</taxon>
        <taxon>Chelicerata</taxon>
        <taxon>Arachnida</taxon>
        <taxon>Araneae</taxon>
        <taxon>Araneomorphae</taxon>
        <taxon>Entelegynae</taxon>
        <taxon>Araneoidea</taxon>
        <taxon>Araneidae</taxon>
        <taxon>Larinioides</taxon>
    </lineage>
</organism>
<evidence type="ECO:0000256" key="5">
    <source>
        <dbReference type="ARBA" id="ARBA00022741"/>
    </source>
</evidence>
<dbReference type="GO" id="GO:0005524">
    <property type="term" value="F:ATP binding"/>
    <property type="evidence" value="ECO:0007669"/>
    <property type="project" value="UniProtKB-UniRule"/>
</dbReference>
<comment type="caution">
    <text evidence="11">The sequence shown here is derived from an EMBL/GenBank/DDBJ whole genome shotgun (WGS) entry which is preliminary data.</text>
</comment>
<keyword evidence="4" id="KW-0808">Transferase</keyword>
<comment type="catalytic activity">
    <reaction evidence="1">
        <text>S-ubiquitinyl-[E1 ubiquitin-activating enzyme]-L-cysteine + [E2 ubiquitin-conjugating enzyme]-L-cysteine = [E1 ubiquitin-activating enzyme]-L-cysteine + S-ubiquitinyl-[E2 ubiquitin-conjugating enzyme]-L-cysteine.</text>
        <dbReference type="EC" id="2.3.2.23"/>
    </reaction>
</comment>
<keyword evidence="5 9" id="KW-0547">Nucleotide-binding</keyword>
<evidence type="ECO:0000256" key="8">
    <source>
        <dbReference type="PROSITE-ProRule" id="PRU10133"/>
    </source>
</evidence>
<keyword evidence="7 9" id="KW-0067">ATP-binding</keyword>
<evidence type="ECO:0000256" key="9">
    <source>
        <dbReference type="RuleBase" id="RU362109"/>
    </source>
</evidence>
<name>A0AAV2BXM3_9ARAC</name>
<dbReference type="SUPFAM" id="SSF54495">
    <property type="entry name" value="UBC-like"/>
    <property type="match status" value="1"/>
</dbReference>
<comment type="pathway">
    <text evidence="2">Protein modification; protein ubiquitination.</text>
</comment>
<sequence>MAFGRMMKELEFIHQDPPSHCSAGPLGDDLFNWQATIMGPADSPYEGGVFSLIMHFPRKYAFKPPEVYFTTRIYHPNIDENGLICLDILGSAWSPAFTFSHLLLSICSLLCDPNPDAAINAEAAHKYKNNREMYNEQARRWTWLYAM</sequence>
<dbReference type="InterPro" id="IPR000608">
    <property type="entry name" value="UBC"/>
</dbReference>
<comment type="similarity">
    <text evidence="9">Belongs to the ubiquitin-conjugating enzyme family.</text>
</comment>